<organism evidence="1">
    <name type="scientific">Anguilla anguilla</name>
    <name type="common">European freshwater eel</name>
    <name type="synonym">Muraena anguilla</name>
    <dbReference type="NCBI Taxonomy" id="7936"/>
    <lineage>
        <taxon>Eukaryota</taxon>
        <taxon>Metazoa</taxon>
        <taxon>Chordata</taxon>
        <taxon>Craniata</taxon>
        <taxon>Vertebrata</taxon>
        <taxon>Euteleostomi</taxon>
        <taxon>Actinopterygii</taxon>
        <taxon>Neopterygii</taxon>
        <taxon>Teleostei</taxon>
        <taxon>Anguilliformes</taxon>
        <taxon>Anguillidae</taxon>
        <taxon>Anguilla</taxon>
    </lineage>
</organism>
<reference evidence="1" key="2">
    <citation type="journal article" date="2015" name="Fish Shellfish Immunol.">
        <title>Early steps in the European eel (Anguilla anguilla)-Vibrio vulnificus interaction in the gills: Role of the RtxA13 toxin.</title>
        <authorList>
            <person name="Callol A."/>
            <person name="Pajuelo D."/>
            <person name="Ebbesson L."/>
            <person name="Teles M."/>
            <person name="MacKenzie S."/>
            <person name="Amaro C."/>
        </authorList>
    </citation>
    <scope>NUCLEOTIDE SEQUENCE</scope>
</reference>
<protein>
    <submittedName>
        <fullName evidence="1">Uncharacterized protein</fullName>
    </submittedName>
</protein>
<evidence type="ECO:0000313" key="1">
    <source>
        <dbReference type="EMBL" id="JAH39479.1"/>
    </source>
</evidence>
<proteinExistence type="predicted"/>
<name>A0A0E9SDM4_ANGAN</name>
<dbReference type="EMBL" id="GBXM01069098">
    <property type="protein sequence ID" value="JAH39479.1"/>
    <property type="molecule type" value="Transcribed_RNA"/>
</dbReference>
<accession>A0A0E9SDM4</accession>
<reference evidence="1" key="1">
    <citation type="submission" date="2014-11" db="EMBL/GenBank/DDBJ databases">
        <authorList>
            <person name="Amaro Gonzalez C."/>
        </authorList>
    </citation>
    <scope>NUCLEOTIDE SEQUENCE</scope>
</reference>
<sequence>MLCVSSSASSLVWIAQFYQISRNKLWDVSESSFEPSVDVKV</sequence>
<dbReference type="AlphaFoldDB" id="A0A0E9SDM4"/>